<keyword evidence="3" id="KW-1185">Reference proteome</keyword>
<dbReference type="OrthoDB" id="5422613at2759"/>
<reference evidence="4 5" key="1">
    <citation type="submission" date="2025-04" db="UniProtKB">
        <authorList>
            <consortium name="RefSeq"/>
        </authorList>
    </citation>
    <scope>IDENTIFICATION</scope>
    <source>
        <tissue evidence="4 5">Gonads</tissue>
    </source>
</reference>
<dbReference type="AlphaFoldDB" id="A0A1S3IR59"/>
<evidence type="ECO:0000313" key="6">
    <source>
        <dbReference type="RefSeq" id="XP_013400701.1"/>
    </source>
</evidence>
<feature type="compositionally biased region" description="Basic and acidic residues" evidence="2">
    <location>
        <begin position="302"/>
        <end position="352"/>
    </location>
</feature>
<protein>
    <submittedName>
        <fullName evidence="4 5">Uncharacterized protein LOC106166610</fullName>
    </submittedName>
</protein>
<sequence length="499" mass="57783">MTTATQTESIVNFQNLLLSVEKPRMYSLPKHIDSDITNLTSEYINGKYANKISKRDKNDLISWIGAKIQMERQGGKDKVETAMREIERQRRMVLELDAKIQVLNEKLMAVMPDNLRVYNRGNQEDDIGFSQIELLERNVGIVSEKVESYIEERTRCMETLNVAEGGQKSLDWLLRQQWQDLSRQQESVKETEEKFHRELSLLKNQIDDFKKYQQHKEQRERNHHHHQQHQQPKDSSNVPHQYQLCKENQRVVTIHIQHGAATHENNMKVAPQSNQNDPKTGERRIPSLTQRGSSKDSMQSLKRHDSKESLHRRENSKHSLKHQDSKDSLHRREHSVVHQDSKGSLSKTDKTAQSKTAQADVDRNNNSRQGSPQKSSQVHVNKVVFTKPVKVKDVHHHAPARGLSKLPPVMEKQNEAIKQAHAARQGTGPKAHGAVLQCLRCHRLYTLKDNHKMACHFHPRGKLKIERYDSEGRLERVEYVWECCKQRGDAAPCCHGEHV</sequence>
<evidence type="ECO:0000313" key="4">
    <source>
        <dbReference type="RefSeq" id="XP_013400699.1"/>
    </source>
</evidence>
<evidence type="ECO:0000313" key="5">
    <source>
        <dbReference type="RefSeq" id="XP_013400700.1"/>
    </source>
</evidence>
<feature type="coiled-coil region" evidence="1">
    <location>
        <begin position="79"/>
        <end position="106"/>
    </location>
</feature>
<evidence type="ECO:0000313" key="3">
    <source>
        <dbReference type="Proteomes" id="UP000085678"/>
    </source>
</evidence>
<dbReference type="RefSeq" id="XP_013400701.1">
    <property type="nucleotide sequence ID" value="XM_013545247.2"/>
</dbReference>
<evidence type="ECO:0000256" key="2">
    <source>
        <dbReference type="SAM" id="MobiDB-lite"/>
    </source>
</evidence>
<dbReference type="Proteomes" id="UP000085678">
    <property type="component" value="Unplaced"/>
</dbReference>
<organism evidence="3 5">
    <name type="scientific">Lingula anatina</name>
    <name type="common">Brachiopod</name>
    <name type="synonym">Lingula unguis</name>
    <dbReference type="NCBI Taxonomy" id="7574"/>
    <lineage>
        <taxon>Eukaryota</taxon>
        <taxon>Metazoa</taxon>
        <taxon>Spiralia</taxon>
        <taxon>Lophotrochozoa</taxon>
        <taxon>Brachiopoda</taxon>
        <taxon>Linguliformea</taxon>
        <taxon>Lingulata</taxon>
        <taxon>Lingulida</taxon>
        <taxon>Linguloidea</taxon>
        <taxon>Lingulidae</taxon>
        <taxon>Lingula</taxon>
    </lineage>
</organism>
<keyword evidence="1" id="KW-0175">Coiled coil</keyword>
<evidence type="ECO:0000256" key="1">
    <source>
        <dbReference type="SAM" id="Coils"/>
    </source>
</evidence>
<name>A0A1S3IR59_LINAN</name>
<feature type="compositionally biased region" description="Polar residues" evidence="2">
    <location>
        <begin position="366"/>
        <end position="379"/>
    </location>
</feature>
<accession>A0A1S3IR59</accession>
<proteinExistence type="predicted"/>
<feature type="region of interest" description="Disordered" evidence="2">
    <location>
        <begin position="212"/>
        <end position="239"/>
    </location>
</feature>
<dbReference type="GeneID" id="106166610"/>
<dbReference type="RefSeq" id="XP_013400700.1">
    <property type="nucleotide sequence ID" value="XM_013545246.1"/>
</dbReference>
<feature type="compositionally biased region" description="Polar residues" evidence="2">
    <location>
        <begin position="287"/>
        <end position="300"/>
    </location>
</feature>
<dbReference type="KEGG" id="lak:106166610"/>
<feature type="region of interest" description="Disordered" evidence="2">
    <location>
        <begin position="261"/>
        <end position="380"/>
    </location>
</feature>
<dbReference type="RefSeq" id="XP_013400699.1">
    <property type="nucleotide sequence ID" value="XM_013545245.1"/>
</dbReference>
<gene>
    <name evidence="4 5 6" type="primary">LOC106166610</name>
</gene>